<dbReference type="EMBL" id="JAIWYP010000007">
    <property type="protein sequence ID" value="KAH3791414.1"/>
    <property type="molecule type" value="Genomic_DNA"/>
</dbReference>
<accession>A0A9D4F4Z2</accession>
<dbReference type="Proteomes" id="UP000828390">
    <property type="component" value="Unassembled WGS sequence"/>
</dbReference>
<reference evidence="1" key="1">
    <citation type="journal article" date="2019" name="bioRxiv">
        <title>The Genome of the Zebra Mussel, Dreissena polymorpha: A Resource for Invasive Species Research.</title>
        <authorList>
            <person name="McCartney M.A."/>
            <person name="Auch B."/>
            <person name="Kono T."/>
            <person name="Mallez S."/>
            <person name="Zhang Y."/>
            <person name="Obille A."/>
            <person name="Becker A."/>
            <person name="Abrahante J.E."/>
            <person name="Garbe J."/>
            <person name="Badalamenti J.P."/>
            <person name="Herman A."/>
            <person name="Mangelson H."/>
            <person name="Liachko I."/>
            <person name="Sullivan S."/>
            <person name="Sone E.D."/>
            <person name="Koren S."/>
            <person name="Silverstein K.A.T."/>
            <person name="Beckman K.B."/>
            <person name="Gohl D.M."/>
        </authorList>
    </citation>
    <scope>NUCLEOTIDE SEQUENCE</scope>
    <source>
        <strain evidence="1">Duluth1</strain>
        <tissue evidence="1">Whole animal</tissue>
    </source>
</reference>
<keyword evidence="2" id="KW-1185">Reference proteome</keyword>
<proteinExistence type="predicted"/>
<name>A0A9D4F4Z2_DREPO</name>
<dbReference type="AlphaFoldDB" id="A0A9D4F4Z2"/>
<evidence type="ECO:0000313" key="1">
    <source>
        <dbReference type="EMBL" id="KAH3791414.1"/>
    </source>
</evidence>
<organism evidence="1 2">
    <name type="scientific">Dreissena polymorpha</name>
    <name type="common">Zebra mussel</name>
    <name type="synonym">Mytilus polymorpha</name>
    <dbReference type="NCBI Taxonomy" id="45954"/>
    <lineage>
        <taxon>Eukaryota</taxon>
        <taxon>Metazoa</taxon>
        <taxon>Spiralia</taxon>
        <taxon>Lophotrochozoa</taxon>
        <taxon>Mollusca</taxon>
        <taxon>Bivalvia</taxon>
        <taxon>Autobranchia</taxon>
        <taxon>Heteroconchia</taxon>
        <taxon>Euheterodonta</taxon>
        <taxon>Imparidentia</taxon>
        <taxon>Neoheterodontei</taxon>
        <taxon>Myida</taxon>
        <taxon>Dreissenoidea</taxon>
        <taxon>Dreissenidae</taxon>
        <taxon>Dreissena</taxon>
    </lineage>
</organism>
<reference evidence="1" key="2">
    <citation type="submission" date="2020-11" db="EMBL/GenBank/DDBJ databases">
        <authorList>
            <person name="McCartney M.A."/>
            <person name="Auch B."/>
            <person name="Kono T."/>
            <person name="Mallez S."/>
            <person name="Becker A."/>
            <person name="Gohl D.M."/>
            <person name="Silverstein K.A.T."/>
            <person name="Koren S."/>
            <person name="Bechman K.B."/>
            <person name="Herman A."/>
            <person name="Abrahante J.E."/>
            <person name="Garbe J."/>
        </authorList>
    </citation>
    <scope>NUCLEOTIDE SEQUENCE</scope>
    <source>
        <strain evidence="1">Duluth1</strain>
        <tissue evidence="1">Whole animal</tissue>
    </source>
</reference>
<gene>
    <name evidence="1" type="ORF">DPMN_144899</name>
</gene>
<comment type="caution">
    <text evidence="1">The sequence shown here is derived from an EMBL/GenBank/DDBJ whole genome shotgun (WGS) entry which is preliminary data.</text>
</comment>
<protein>
    <submittedName>
        <fullName evidence="1">Uncharacterized protein</fullName>
    </submittedName>
</protein>
<evidence type="ECO:0000313" key="2">
    <source>
        <dbReference type="Proteomes" id="UP000828390"/>
    </source>
</evidence>
<sequence>MLYEFQTRYVHIASSPDSVRTYSFQYIPLIAVLVDSKGVVHVLVVRYNPHPGPIRGNVKCVDNGPHELYLIAEVDNVTVIRAVEDKYNFRCVSGSLRKTCKCV</sequence>